<dbReference type="GO" id="GO:0016301">
    <property type="term" value="F:kinase activity"/>
    <property type="evidence" value="ECO:0007669"/>
    <property type="project" value="UniProtKB-KW"/>
</dbReference>
<dbReference type="SUPFAM" id="SSF63999">
    <property type="entry name" value="Thiamin pyrophosphokinase, catalytic domain"/>
    <property type="match status" value="1"/>
</dbReference>
<dbReference type="SMART" id="SM00983">
    <property type="entry name" value="TPK_B1_binding"/>
    <property type="match status" value="1"/>
</dbReference>
<reference evidence="8" key="1">
    <citation type="submission" date="2017-06" db="EMBL/GenBank/DDBJ databases">
        <authorList>
            <person name="Varghese N."/>
            <person name="Submissions S."/>
        </authorList>
    </citation>
    <scope>NUCLEOTIDE SEQUENCE [LARGE SCALE GENOMIC DNA]</scope>
    <source>
        <strain evidence="8">JAD2</strain>
    </source>
</reference>
<dbReference type="InParanoid" id="A0A212QY99"/>
<accession>A0A212QY99</accession>
<dbReference type="InterPro" id="IPR006282">
    <property type="entry name" value="Thi_PPkinase"/>
</dbReference>
<evidence type="ECO:0000256" key="3">
    <source>
        <dbReference type="ARBA" id="ARBA00022777"/>
    </source>
</evidence>
<dbReference type="FunCoup" id="A0A212QY99">
    <property type="interactions" value="80"/>
</dbReference>
<dbReference type="EMBL" id="FYEK01000027">
    <property type="protein sequence ID" value="SNB64695.1"/>
    <property type="molecule type" value="Genomic_DNA"/>
</dbReference>
<dbReference type="InterPro" id="IPR053149">
    <property type="entry name" value="TPK"/>
</dbReference>
<dbReference type="GO" id="GO:0030975">
    <property type="term" value="F:thiamine binding"/>
    <property type="evidence" value="ECO:0007669"/>
    <property type="project" value="InterPro"/>
</dbReference>
<dbReference type="InterPro" id="IPR007371">
    <property type="entry name" value="TPK_catalytic"/>
</dbReference>
<dbReference type="Pfam" id="PF04265">
    <property type="entry name" value="TPK_B1_binding"/>
    <property type="match status" value="1"/>
</dbReference>
<dbReference type="Gene3D" id="3.40.50.10240">
    <property type="entry name" value="Thiamin pyrophosphokinase, catalytic domain"/>
    <property type="match status" value="1"/>
</dbReference>
<dbReference type="RefSeq" id="WP_088571106.1">
    <property type="nucleotide sequence ID" value="NZ_FYEK01000027.1"/>
</dbReference>
<evidence type="ECO:0000256" key="5">
    <source>
        <dbReference type="NCBIfam" id="TIGR01378"/>
    </source>
</evidence>
<dbReference type="GO" id="GO:0005524">
    <property type="term" value="F:ATP binding"/>
    <property type="evidence" value="ECO:0007669"/>
    <property type="project" value="UniProtKB-KW"/>
</dbReference>
<dbReference type="EC" id="2.7.6.2" evidence="5"/>
<gene>
    <name evidence="7" type="ORF">SAMN02746019_00008560</name>
</gene>
<keyword evidence="2" id="KW-0547">Nucleotide-binding</keyword>
<proteinExistence type="predicted"/>
<dbReference type="CDD" id="cd07995">
    <property type="entry name" value="TPK"/>
    <property type="match status" value="1"/>
</dbReference>
<dbReference type="OrthoDB" id="9804377at2"/>
<protein>
    <recommendedName>
        <fullName evidence="5">Thiamine diphosphokinase</fullName>
        <ecNumber evidence="5">2.7.6.2</ecNumber>
    </recommendedName>
</protein>
<dbReference type="PANTHER" id="PTHR41299">
    <property type="entry name" value="THIAMINE PYROPHOSPHOKINASE"/>
    <property type="match status" value="1"/>
</dbReference>
<keyword evidence="4" id="KW-0067">ATP-binding</keyword>
<organism evidence="7 8">
    <name type="scientific">Thermoflexus hugenholtzii JAD2</name>
    <dbReference type="NCBI Taxonomy" id="877466"/>
    <lineage>
        <taxon>Bacteria</taxon>
        <taxon>Bacillati</taxon>
        <taxon>Chloroflexota</taxon>
        <taxon>Thermoflexia</taxon>
        <taxon>Thermoflexales</taxon>
        <taxon>Thermoflexaceae</taxon>
        <taxon>Thermoflexus</taxon>
    </lineage>
</organism>
<dbReference type="InterPro" id="IPR036759">
    <property type="entry name" value="TPK_catalytic_sf"/>
</dbReference>
<dbReference type="PANTHER" id="PTHR41299:SF1">
    <property type="entry name" value="THIAMINE PYROPHOSPHOKINASE"/>
    <property type="match status" value="1"/>
</dbReference>
<evidence type="ECO:0000256" key="4">
    <source>
        <dbReference type="ARBA" id="ARBA00022840"/>
    </source>
</evidence>
<dbReference type="NCBIfam" id="TIGR01378">
    <property type="entry name" value="thi_PPkinase"/>
    <property type="match status" value="1"/>
</dbReference>
<keyword evidence="1" id="KW-0808">Transferase</keyword>
<dbReference type="Proteomes" id="UP000197025">
    <property type="component" value="Unassembled WGS sequence"/>
</dbReference>
<keyword evidence="3 7" id="KW-0418">Kinase</keyword>
<dbReference type="GO" id="GO:0009229">
    <property type="term" value="P:thiamine diphosphate biosynthetic process"/>
    <property type="evidence" value="ECO:0007669"/>
    <property type="project" value="InterPro"/>
</dbReference>
<evidence type="ECO:0000313" key="8">
    <source>
        <dbReference type="Proteomes" id="UP000197025"/>
    </source>
</evidence>
<evidence type="ECO:0000313" key="7">
    <source>
        <dbReference type="EMBL" id="SNB64695.1"/>
    </source>
</evidence>
<sequence length="210" mass="22789">MIVVVAGGEVDPEALRRAVSGARWILAADGGAAHLRAIGVLPHRVIGDLDSMDPETLAWLEVHGVPIERHPVDKDATDLELALDHARTLGTTIRVFGAWGSRLDQTLASLLLLAHPRWAGCDIRFVGEGREAFVIREEDWIEGEPGDRVSLIPLIGDTEGVTLEGLFYPLTEGTLPFAATLGVSNRLIAPRARVRVRRGLLLVIHERGEG</sequence>
<dbReference type="InterPro" id="IPR007373">
    <property type="entry name" value="Thiamin_PyroPKinase_B1-bd"/>
</dbReference>
<dbReference type="Pfam" id="PF04263">
    <property type="entry name" value="TPK_catalytic"/>
    <property type="match status" value="1"/>
</dbReference>
<dbReference type="AlphaFoldDB" id="A0A212QY99"/>
<evidence type="ECO:0000256" key="2">
    <source>
        <dbReference type="ARBA" id="ARBA00022741"/>
    </source>
</evidence>
<evidence type="ECO:0000256" key="1">
    <source>
        <dbReference type="ARBA" id="ARBA00022679"/>
    </source>
</evidence>
<dbReference type="SUPFAM" id="SSF63862">
    <property type="entry name" value="Thiamin pyrophosphokinase, substrate-binding domain"/>
    <property type="match status" value="1"/>
</dbReference>
<dbReference type="GO" id="GO:0004788">
    <property type="term" value="F:thiamine diphosphokinase activity"/>
    <property type="evidence" value="ECO:0007669"/>
    <property type="project" value="UniProtKB-UniRule"/>
</dbReference>
<keyword evidence="8" id="KW-1185">Reference proteome</keyword>
<dbReference type="GO" id="GO:0006772">
    <property type="term" value="P:thiamine metabolic process"/>
    <property type="evidence" value="ECO:0007669"/>
    <property type="project" value="UniProtKB-UniRule"/>
</dbReference>
<dbReference type="InterPro" id="IPR036371">
    <property type="entry name" value="TPK_B1-bd_sf"/>
</dbReference>
<evidence type="ECO:0000259" key="6">
    <source>
        <dbReference type="SMART" id="SM00983"/>
    </source>
</evidence>
<name>A0A212QY99_9CHLR</name>
<feature type="domain" description="Thiamin pyrophosphokinase thiamin-binding" evidence="6">
    <location>
        <begin position="143"/>
        <end position="202"/>
    </location>
</feature>